<dbReference type="PROSITE" id="PS51683">
    <property type="entry name" value="SAM_OMT_II"/>
    <property type="match status" value="1"/>
</dbReference>
<proteinExistence type="inferred from homology"/>
<keyword evidence="8" id="KW-1185">Reference proteome</keyword>
<reference evidence="7 8" key="1">
    <citation type="submission" date="2015-06" db="EMBL/GenBank/DDBJ databases">
        <title>Draft genome of the ant-associated black yeast Phialophora attae CBS 131958.</title>
        <authorList>
            <person name="Moreno L.F."/>
            <person name="Stielow B.J."/>
            <person name="de Hoog S."/>
            <person name="Vicente V.A."/>
            <person name="Weiss V.A."/>
            <person name="de Vries M."/>
            <person name="Cruz L.M."/>
            <person name="Souza E.M."/>
        </authorList>
    </citation>
    <scope>NUCLEOTIDE SEQUENCE [LARGE SCALE GENOMIC DNA]</scope>
    <source>
        <strain evidence="7 8">CBS 131958</strain>
    </source>
</reference>
<dbReference type="Proteomes" id="UP000038010">
    <property type="component" value="Unassembled WGS sequence"/>
</dbReference>
<dbReference type="GO" id="GO:0032259">
    <property type="term" value="P:methylation"/>
    <property type="evidence" value="ECO:0007669"/>
    <property type="project" value="UniProtKB-KW"/>
</dbReference>
<evidence type="ECO:0000256" key="3">
    <source>
        <dbReference type="ARBA" id="ARBA00022691"/>
    </source>
</evidence>
<dbReference type="SUPFAM" id="SSF53335">
    <property type="entry name" value="S-adenosyl-L-methionine-dependent methyltransferases"/>
    <property type="match status" value="1"/>
</dbReference>
<comment type="similarity">
    <text evidence="4">Belongs to the class I-like SAM-binding methyltransferase superfamily. Cation-independent O-methyltransferase family.</text>
</comment>
<dbReference type="InterPro" id="IPR016461">
    <property type="entry name" value="COMT-like"/>
</dbReference>
<evidence type="ECO:0000313" key="7">
    <source>
        <dbReference type="EMBL" id="KPI42545.1"/>
    </source>
</evidence>
<dbReference type="Pfam" id="PF00891">
    <property type="entry name" value="Methyltransf_2"/>
    <property type="match status" value="1"/>
</dbReference>
<dbReference type="InterPro" id="IPR029063">
    <property type="entry name" value="SAM-dependent_MTases_sf"/>
</dbReference>
<dbReference type="CDD" id="cd02440">
    <property type="entry name" value="AdoMet_MTases"/>
    <property type="match status" value="1"/>
</dbReference>
<accession>A0A0N1HXA4</accession>
<keyword evidence="1 7" id="KW-0489">Methyltransferase</keyword>
<dbReference type="PANTHER" id="PTHR43712">
    <property type="entry name" value="PUTATIVE (AFU_ORTHOLOGUE AFUA_4G14580)-RELATED"/>
    <property type="match status" value="1"/>
</dbReference>
<dbReference type="STRING" id="1664694.A0A0N1HXA4"/>
<evidence type="ECO:0000256" key="4">
    <source>
        <dbReference type="ARBA" id="ARBA00038277"/>
    </source>
</evidence>
<feature type="domain" description="O-methyltransferase C-terminal" evidence="6">
    <location>
        <begin position="250"/>
        <end position="371"/>
    </location>
</feature>
<dbReference type="PANTHER" id="PTHR43712:SF5">
    <property type="entry name" value="O-METHYLTRANSFERASE ASQN-RELATED"/>
    <property type="match status" value="1"/>
</dbReference>
<dbReference type="OrthoDB" id="1606438at2759"/>
<sequence>MAFTALAHKILTAAQTLDTFIETNNLPTPTTGPKPNLPPAQRFNTPQTSTALATLLHSTHLLSHLATGPAHAFLGNATGPLSDALTNSLIVEFDIASHVPLPEDAPEGFPMEKVARACGLLLEDFQLVVRYAMTNFVFTETKPGWIGHTAASRVLRENKVVKSLAVMGAKELWTGSGKEVEVLRRAGAAGGRGTAVESAWALANNASTPLFQHLDTHAPERAKDFAFAMEALASLAPPSLTLNHYPWHTLPPNALIVDVGGGKGFVPRTLASAFPHFRFIVQDLPGTVAAGRAQLPPEFAGRIEFQDHDFFKPQKRLEGRGDDGADVFFLRAIVHDWPDEAVVQILRNLIPGLKKGARVVVVDPHTPAPRYTSEASNDSASGEAKKTSWLQDRLARGSNLRMKVFFNSHDREEGEWEGLFNRADPQGRFRVRVVEVYDREEGNVEGQLLVAVEAIWEG</sequence>
<protein>
    <submittedName>
        <fullName evidence="7">Sterigmatocystin 8-O-methyltransferase</fullName>
    </submittedName>
</protein>
<dbReference type="InterPro" id="IPR001077">
    <property type="entry name" value="COMT_C"/>
</dbReference>
<gene>
    <name evidence="7" type="ORF">AB675_9628</name>
</gene>
<evidence type="ECO:0000313" key="8">
    <source>
        <dbReference type="Proteomes" id="UP000038010"/>
    </source>
</evidence>
<evidence type="ECO:0000256" key="5">
    <source>
        <dbReference type="SAM" id="MobiDB-lite"/>
    </source>
</evidence>
<organism evidence="7 8">
    <name type="scientific">Cyphellophora attinorum</name>
    <dbReference type="NCBI Taxonomy" id="1664694"/>
    <lineage>
        <taxon>Eukaryota</taxon>
        <taxon>Fungi</taxon>
        <taxon>Dikarya</taxon>
        <taxon>Ascomycota</taxon>
        <taxon>Pezizomycotina</taxon>
        <taxon>Eurotiomycetes</taxon>
        <taxon>Chaetothyriomycetidae</taxon>
        <taxon>Chaetothyriales</taxon>
        <taxon>Cyphellophoraceae</taxon>
        <taxon>Cyphellophora</taxon>
    </lineage>
</organism>
<dbReference type="GO" id="GO:0008171">
    <property type="term" value="F:O-methyltransferase activity"/>
    <property type="evidence" value="ECO:0007669"/>
    <property type="project" value="InterPro"/>
</dbReference>
<dbReference type="VEuPathDB" id="FungiDB:AB675_9628"/>
<feature type="region of interest" description="Disordered" evidence="5">
    <location>
        <begin position="367"/>
        <end position="386"/>
    </location>
</feature>
<evidence type="ECO:0000256" key="1">
    <source>
        <dbReference type="ARBA" id="ARBA00022603"/>
    </source>
</evidence>
<dbReference type="RefSeq" id="XP_018002508.1">
    <property type="nucleotide sequence ID" value="XM_018150179.1"/>
</dbReference>
<comment type="caution">
    <text evidence="7">The sequence shown here is derived from an EMBL/GenBank/DDBJ whole genome shotgun (WGS) entry which is preliminary data.</text>
</comment>
<dbReference type="GeneID" id="28742059"/>
<evidence type="ECO:0000259" key="6">
    <source>
        <dbReference type="Pfam" id="PF00891"/>
    </source>
</evidence>
<keyword evidence="3" id="KW-0949">S-adenosyl-L-methionine</keyword>
<keyword evidence="2 7" id="KW-0808">Transferase</keyword>
<dbReference type="Gene3D" id="3.40.50.150">
    <property type="entry name" value="Vaccinia Virus protein VP39"/>
    <property type="match status" value="1"/>
</dbReference>
<name>A0A0N1HXA4_9EURO</name>
<dbReference type="EMBL" id="LFJN01000007">
    <property type="protein sequence ID" value="KPI42545.1"/>
    <property type="molecule type" value="Genomic_DNA"/>
</dbReference>
<dbReference type="AlphaFoldDB" id="A0A0N1HXA4"/>
<evidence type="ECO:0000256" key="2">
    <source>
        <dbReference type="ARBA" id="ARBA00022679"/>
    </source>
</evidence>